<accession>A0AA91Q4N3</accession>
<dbReference type="GO" id="GO:0006281">
    <property type="term" value="P:DNA repair"/>
    <property type="evidence" value="ECO:0007669"/>
    <property type="project" value="UniProtKB-UniRule"/>
</dbReference>
<evidence type="ECO:0000256" key="9">
    <source>
        <dbReference type="RuleBase" id="RU368022"/>
    </source>
</evidence>
<dbReference type="Proteomes" id="UP000195602">
    <property type="component" value="Unassembled WGS sequence"/>
</dbReference>
<comment type="function">
    <text evidence="9">Component of the NuA4 histone acetyltransferase complex which is involved in transcriptional activation of selected genes principally by acetylation of nucleosomal histone H4 and H2A. The NuA4 complex is also involved in DNA repair.</text>
</comment>
<evidence type="ECO:0000256" key="3">
    <source>
        <dbReference type="ARBA" id="ARBA00018504"/>
    </source>
</evidence>
<keyword evidence="9" id="KW-0227">DNA damage</keyword>
<evidence type="ECO:0000256" key="2">
    <source>
        <dbReference type="ARBA" id="ARBA00010916"/>
    </source>
</evidence>
<evidence type="ECO:0000256" key="5">
    <source>
        <dbReference type="ARBA" id="ARBA00023015"/>
    </source>
</evidence>
<dbReference type="Pfam" id="PF09340">
    <property type="entry name" value="NuA4"/>
    <property type="match status" value="1"/>
</dbReference>
<keyword evidence="4 9" id="KW-0156">Chromatin regulator</keyword>
<evidence type="ECO:0000256" key="4">
    <source>
        <dbReference type="ARBA" id="ARBA00022853"/>
    </source>
</evidence>
<dbReference type="GO" id="GO:0006325">
    <property type="term" value="P:chromatin organization"/>
    <property type="evidence" value="ECO:0007669"/>
    <property type="project" value="UniProtKB-KW"/>
</dbReference>
<evidence type="ECO:0000256" key="7">
    <source>
        <dbReference type="ARBA" id="ARBA00023163"/>
    </source>
</evidence>
<proteinExistence type="inferred from homology"/>
<keyword evidence="7 9" id="KW-0804">Transcription</keyword>
<organism evidence="11 12">
    <name type="scientific">Clavispora lusitaniae</name>
    <name type="common">Candida lusitaniae</name>
    <dbReference type="NCBI Taxonomy" id="36911"/>
    <lineage>
        <taxon>Eukaryota</taxon>
        <taxon>Fungi</taxon>
        <taxon>Dikarya</taxon>
        <taxon>Ascomycota</taxon>
        <taxon>Saccharomycotina</taxon>
        <taxon>Pichiomycetes</taxon>
        <taxon>Metschnikowiaceae</taxon>
        <taxon>Clavispora</taxon>
    </lineage>
</organism>
<evidence type="ECO:0000256" key="6">
    <source>
        <dbReference type="ARBA" id="ARBA00023054"/>
    </source>
</evidence>
<dbReference type="AlphaFoldDB" id="A0AA91Q4N3"/>
<feature type="compositionally biased region" description="Basic residues" evidence="10">
    <location>
        <begin position="132"/>
        <end position="142"/>
    </location>
</feature>
<keyword evidence="8 9" id="KW-0539">Nucleus</keyword>
<feature type="compositionally biased region" description="Polar residues" evidence="10">
    <location>
        <begin position="117"/>
        <end position="130"/>
    </location>
</feature>
<evidence type="ECO:0000313" key="11">
    <source>
        <dbReference type="EMBL" id="OVF10811.1"/>
    </source>
</evidence>
<dbReference type="PANTHER" id="PTHR13476">
    <property type="entry name" value="CHROMATIN MODIFICATION-RELATED PROTEIN MEAF6"/>
    <property type="match status" value="1"/>
</dbReference>
<keyword evidence="5 9" id="KW-0805">Transcription regulation</keyword>
<evidence type="ECO:0000256" key="8">
    <source>
        <dbReference type="ARBA" id="ARBA00023242"/>
    </source>
</evidence>
<comment type="subcellular location">
    <subcellularLocation>
        <location evidence="1 9">Nucleus</location>
    </subcellularLocation>
</comment>
<sequence length="142" mass="15856">MSKSEPTLDQYTQLKNQLTQQILKKQDLDARLSALEESIYDKETDYFNESTYGNIVKGFDNFAKSLSGSSSKKKMVYTEDDHIFSMSSATFVKALSKREGSAAPDLDDYEDSVDPNGGNNASGKDSNSGTPVRKRKSRFDEK</sequence>
<dbReference type="GO" id="GO:0005634">
    <property type="term" value="C:nucleus"/>
    <property type="evidence" value="ECO:0007669"/>
    <property type="project" value="UniProtKB-SubCell"/>
</dbReference>
<comment type="subunit">
    <text evidence="9">Component of the NuA4 histone acetyltransferase complex.</text>
</comment>
<dbReference type="EMBL" id="LYUB02000001">
    <property type="protein sequence ID" value="OVF10811.1"/>
    <property type="molecule type" value="Genomic_DNA"/>
</dbReference>
<dbReference type="InterPro" id="IPR015418">
    <property type="entry name" value="Eaf6"/>
</dbReference>
<comment type="similarity">
    <text evidence="2 9">Belongs to the EAF6 family.</text>
</comment>
<keyword evidence="9" id="KW-0234">DNA repair</keyword>
<dbReference type="KEGG" id="clus:A9F13_01g02332"/>
<protein>
    <recommendedName>
        <fullName evidence="3 9">Chromatin modification-related protein EAF6</fullName>
    </recommendedName>
</protein>
<evidence type="ECO:0000313" key="12">
    <source>
        <dbReference type="Proteomes" id="UP000195602"/>
    </source>
</evidence>
<comment type="caution">
    <text evidence="11">The sequence shown here is derived from an EMBL/GenBank/DDBJ whole genome shotgun (WGS) entry which is preliminary data.</text>
</comment>
<evidence type="ECO:0000256" key="10">
    <source>
        <dbReference type="SAM" id="MobiDB-lite"/>
    </source>
</evidence>
<dbReference type="GO" id="GO:0035267">
    <property type="term" value="C:NuA4 histone acetyltransferase complex"/>
    <property type="evidence" value="ECO:0007669"/>
    <property type="project" value="UniProtKB-UniRule"/>
</dbReference>
<feature type="region of interest" description="Disordered" evidence="10">
    <location>
        <begin position="102"/>
        <end position="142"/>
    </location>
</feature>
<name>A0AA91Q4N3_CLALS</name>
<reference evidence="11 12" key="1">
    <citation type="submission" date="2017-04" db="EMBL/GenBank/DDBJ databases">
        <title>Draft genome of the yeast Clavispora lusitaniae type strain CBS 6936.</title>
        <authorList>
            <person name="Durrens P."/>
            <person name="Klopp C."/>
            <person name="Biteau N."/>
            <person name="Fitton-Ouhabi V."/>
            <person name="Dementhon K."/>
            <person name="Accoceberry I."/>
            <person name="Sherman D.J."/>
            <person name="Noel T."/>
        </authorList>
    </citation>
    <scope>NUCLEOTIDE SEQUENCE [LARGE SCALE GENOMIC DNA]</scope>
    <source>
        <strain evidence="11 12">CBS 6936</strain>
    </source>
</reference>
<keyword evidence="6" id="KW-0175">Coiled coil</keyword>
<evidence type="ECO:0000256" key="1">
    <source>
        <dbReference type="ARBA" id="ARBA00004123"/>
    </source>
</evidence>
<dbReference type="OMA" id="LKAHEGM"/>
<gene>
    <name evidence="11" type="ORF">A9F13_01g02332</name>
</gene>